<feature type="compositionally biased region" description="Polar residues" evidence="1">
    <location>
        <begin position="41"/>
        <end position="54"/>
    </location>
</feature>
<proteinExistence type="predicted"/>
<accession>A0A8D8T8A5</accession>
<evidence type="ECO:0000256" key="1">
    <source>
        <dbReference type="SAM" id="MobiDB-lite"/>
    </source>
</evidence>
<reference evidence="2" key="1">
    <citation type="submission" date="2021-05" db="EMBL/GenBank/DDBJ databases">
        <authorList>
            <person name="Alioto T."/>
            <person name="Alioto T."/>
            <person name="Gomez Garrido J."/>
        </authorList>
    </citation>
    <scope>NUCLEOTIDE SEQUENCE</scope>
</reference>
<feature type="region of interest" description="Disordered" evidence="1">
    <location>
        <begin position="1"/>
        <end position="24"/>
    </location>
</feature>
<dbReference type="EMBL" id="HBUF01253039">
    <property type="protein sequence ID" value="CAG6680681.1"/>
    <property type="molecule type" value="Transcribed_RNA"/>
</dbReference>
<organism evidence="2">
    <name type="scientific">Cacopsylla melanoneura</name>
    <dbReference type="NCBI Taxonomy" id="428564"/>
    <lineage>
        <taxon>Eukaryota</taxon>
        <taxon>Metazoa</taxon>
        <taxon>Ecdysozoa</taxon>
        <taxon>Arthropoda</taxon>
        <taxon>Hexapoda</taxon>
        <taxon>Insecta</taxon>
        <taxon>Pterygota</taxon>
        <taxon>Neoptera</taxon>
        <taxon>Paraneoptera</taxon>
        <taxon>Hemiptera</taxon>
        <taxon>Sternorrhyncha</taxon>
        <taxon>Psylloidea</taxon>
        <taxon>Psyllidae</taxon>
        <taxon>Psyllinae</taxon>
        <taxon>Cacopsylla</taxon>
    </lineage>
</organism>
<feature type="region of interest" description="Disordered" evidence="1">
    <location>
        <begin position="41"/>
        <end position="95"/>
    </location>
</feature>
<feature type="compositionally biased region" description="Polar residues" evidence="1">
    <location>
        <begin position="13"/>
        <end position="24"/>
    </location>
</feature>
<dbReference type="AlphaFoldDB" id="A0A8D8T8A5"/>
<protein>
    <submittedName>
        <fullName evidence="2">Uncharacterized protein</fullName>
    </submittedName>
</protein>
<evidence type="ECO:0000313" key="2">
    <source>
        <dbReference type="EMBL" id="CAG6680681.1"/>
    </source>
</evidence>
<feature type="compositionally biased region" description="Polar residues" evidence="1">
    <location>
        <begin position="77"/>
        <end position="87"/>
    </location>
</feature>
<sequence>MSPELYSRYSEGVSLSSNSKSFNDDTMTVVNEILKDLNWDFNSDENSSNQNPDSNPKGKTFNLNLTTNNPNEKRDSIPNQNLHSTGTDPKPNLKIVSTPYQPDISLLGGTQAPQVMPAGNKQMKLVRTTI</sequence>
<name>A0A8D8T8A5_9HEMI</name>